<proteinExistence type="predicted"/>
<protein>
    <recommendedName>
        <fullName evidence="3">Glycosyltransferase family 2 protein</fullName>
    </recommendedName>
</protein>
<comment type="caution">
    <text evidence="1">The sequence shown here is derived from an EMBL/GenBank/DDBJ whole genome shotgun (WGS) entry which is preliminary data.</text>
</comment>
<accession>A0A7W9TT38</accession>
<gene>
    <name evidence="1" type="ORF">F4827_000548</name>
</gene>
<evidence type="ECO:0008006" key="3">
    <source>
        <dbReference type="Google" id="ProtNLM"/>
    </source>
</evidence>
<evidence type="ECO:0000313" key="1">
    <source>
        <dbReference type="EMBL" id="MBB6100744.1"/>
    </source>
</evidence>
<organism evidence="1 2">
    <name type="scientific">Paraburkholderia bannensis</name>
    <dbReference type="NCBI Taxonomy" id="765414"/>
    <lineage>
        <taxon>Bacteria</taxon>
        <taxon>Pseudomonadati</taxon>
        <taxon>Pseudomonadota</taxon>
        <taxon>Betaproteobacteria</taxon>
        <taxon>Burkholderiales</taxon>
        <taxon>Burkholderiaceae</taxon>
        <taxon>Paraburkholderia</taxon>
    </lineage>
</organism>
<dbReference type="EMBL" id="JACHBW010000001">
    <property type="protein sequence ID" value="MBB6100744.1"/>
    <property type="molecule type" value="Genomic_DNA"/>
</dbReference>
<name>A0A7W9TT38_9BURK</name>
<evidence type="ECO:0000313" key="2">
    <source>
        <dbReference type="Proteomes" id="UP000571554"/>
    </source>
</evidence>
<keyword evidence="2" id="KW-1185">Reference proteome</keyword>
<dbReference type="AlphaFoldDB" id="A0A7W9TT38"/>
<sequence>MAVDGEIAPISGYLDHFPFSKGISHWVQKHNVYSTMEASHLVEARLANASIKRAIFTSDFNERRRYQKILFYRIPCRPFIKFIYMMLVRRAFFDGIAGVNYSFLQCFYEYLISLKANEIDSMNLE</sequence>
<dbReference type="Proteomes" id="UP000571554">
    <property type="component" value="Unassembled WGS sequence"/>
</dbReference>
<reference evidence="1 2" key="1">
    <citation type="submission" date="2020-08" db="EMBL/GenBank/DDBJ databases">
        <title>Above-ground endophytic microbial communities from plants in different locations in the United States.</title>
        <authorList>
            <person name="Frank C."/>
        </authorList>
    </citation>
    <scope>NUCLEOTIDE SEQUENCE [LARGE SCALE GENOMIC DNA]</scope>
    <source>
        <strain evidence="1 2">WP4_2_2</strain>
    </source>
</reference>